<dbReference type="AlphaFoldDB" id="A0A929MNV6"/>
<dbReference type="GO" id="GO:0008080">
    <property type="term" value="F:N-acetyltransferase activity"/>
    <property type="evidence" value="ECO:0007669"/>
    <property type="project" value="InterPro"/>
</dbReference>
<evidence type="ECO:0000256" key="1">
    <source>
        <dbReference type="ARBA" id="ARBA00022679"/>
    </source>
</evidence>
<dbReference type="Gene3D" id="3.40.630.30">
    <property type="match status" value="1"/>
</dbReference>
<dbReference type="PANTHER" id="PTHR43626">
    <property type="entry name" value="ACYL-COA N-ACYLTRANSFERASE"/>
    <property type="match status" value="1"/>
</dbReference>
<sequence>MVMQNKEINYRHDKDLADAQLRPLYQAVGWTAYLDQVSDLGQMLAASQDVISAWDQDQLVGLVRTVGDDHYVALIQDLLVLPAYQKQGIGRQLLNRIQEASQDYRQVFLVTDTSPWNQSVREWYDRRGLVGFAQAQLTGFIANQGD</sequence>
<dbReference type="InterPro" id="IPR016181">
    <property type="entry name" value="Acyl_CoA_acyltransferase"/>
</dbReference>
<proteinExistence type="predicted"/>
<organism evidence="4 5">
    <name type="scientific">Abiotrophia defectiva</name>
    <name type="common">Streptococcus defectivus</name>
    <dbReference type="NCBI Taxonomy" id="46125"/>
    <lineage>
        <taxon>Bacteria</taxon>
        <taxon>Bacillati</taxon>
        <taxon>Bacillota</taxon>
        <taxon>Bacilli</taxon>
        <taxon>Lactobacillales</taxon>
        <taxon>Aerococcaceae</taxon>
        <taxon>Abiotrophia</taxon>
    </lineage>
</organism>
<keyword evidence="2" id="KW-0012">Acyltransferase</keyword>
<keyword evidence="1" id="KW-0808">Transferase</keyword>
<evidence type="ECO:0000313" key="4">
    <source>
        <dbReference type="EMBL" id="MBF0934562.1"/>
    </source>
</evidence>
<feature type="domain" description="N-acetyltransferase" evidence="3">
    <location>
        <begin position="8"/>
        <end position="146"/>
    </location>
</feature>
<dbReference type="GO" id="GO:0005737">
    <property type="term" value="C:cytoplasm"/>
    <property type="evidence" value="ECO:0007669"/>
    <property type="project" value="TreeGrafter"/>
</dbReference>
<dbReference type="EMBL" id="JABZFV010000037">
    <property type="protein sequence ID" value="MBF0934562.1"/>
    <property type="molecule type" value="Genomic_DNA"/>
</dbReference>
<dbReference type="SUPFAM" id="SSF55729">
    <property type="entry name" value="Acyl-CoA N-acyltransferases (Nat)"/>
    <property type="match status" value="1"/>
</dbReference>
<evidence type="ECO:0000256" key="2">
    <source>
        <dbReference type="ARBA" id="ARBA00023315"/>
    </source>
</evidence>
<protein>
    <submittedName>
        <fullName evidence="4">GNAT family N-acetyltransferase</fullName>
    </submittedName>
</protein>
<gene>
    <name evidence="4" type="ORF">HXK00_02820</name>
</gene>
<evidence type="ECO:0000313" key="5">
    <source>
        <dbReference type="Proteomes" id="UP000757900"/>
    </source>
</evidence>
<name>A0A929MNV6_ABIDE</name>
<dbReference type="PROSITE" id="PS51186">
    <property type="entry name" value="GNAT"/>
    <property type="match status" value="1"/>
</dbReference>
<evidence type="ECO:0000259" key="3">
    <source>
        <dbReference type="PROSITE" id="PS51186"/>
    </source>
</evidence>
<dbReference type="InterPro" id="IPR000182">
    <property type="entry name" value="GNAT_dom"/>
</dbReference>
<dbReference type="CDD" id="cd04301">
    <property type="entry name" value="NAT_SF"/>
    <property type="match status" value="1"/>
</dbReference>
<dbReference type="Proteomes" id="UP000757900">
    <property type="component" value="Unassembled WGS sequence"/>
</dbReference>
<dbReference type="Pfam" id="PF00583">
    <property type="entry name" value="Acetyltransf_1"/>
    <property type="match status" value="1"/>
</dbReference>
<accession>A0A929MNV6</accession>
<reference evidence="4" key="1">
    <citation type="submission" date="2020-04" db="EMBL/GenBank/DDBJ databases">
        <title>Deep metagenomics examines the oral microbiome during advanced dental caries in children, revealing novel taxa and co-occurrences with host molecules.</title>
        <authorList>
            <person name="Baker J.L."/>
            <person name="Morton J.T."/>
            <person name="Dinis M."/>
            <person name="Alvarez R."/>
            <person name="Tran N.C."/>
            <person name="Knight R."/>
            <person name="Edlund A."/>
        </authorList>
    </citation>
    <scope>NUCLEOTIDE SEQUENCE</scope>
    <source>
        <strain evidence="4">JCVI_23_bin.16</strain>
    </source>
</reference>
<dbReference type="PANTHER" id="PTHR43626:SF4">
    <property type="entry name" value="GCN5-RELATED N-ACETYLTRANSFERASE 2, CHLOROPLASTIC"/>
    <property type="match status" value="1"/>
</dbReference>
<dbReference type="InterPro" id="IPR045039">
    <property type="entry name" value="NSI-like"/>
</dbReference>
<comment type="caution">
    <text evidence="4">The sequence shown here is derived from an EMBL/GenBank/DDBJ whole genome shotgun (WGS) entry which is preliminary data.</text>
</comment>